<evidence type="ECO:0000259" key="2">
    <source>
        <dbReference type="SMART" id="SM00355"/>
    </source>
</evidence>
<name>N1Q5T0_PSEFD</name>
<dbReference type="Pfam" id="PF26176">
    <property type="entry name" value="zf_C2H2_17_2"/>
    <property type="match status" value="1"/>
</dbReference>
<keyword evidence="4" id="KW-1185">Reference proteome</keyword>
<evidence type="ECO:0000313" key="3">
    <source>
        <dbReference type="EMBL" id="EME87329.1"/>
    </source>
</evidence>
<dbReference type="GeneID" id="19337839"/>
<dbReference type="RefSeq" id="XP_007920812.1">
    <property type="nucleotide sequence ID" value="XM_007922621.1"/>
</dbReference>
<sequence>MNGPPWSQAPVPEESWATAHNPEHSTFVQSSNTWQPTPLTTQELQTLDSSSWYSVSQAPVDTGLSPVLSHESQSTHTLNCISEPELLPLPPGLDLSFIGEPTWDHAGSVCTILHLIQGGQLLTLFCPQGGQFYHVPKDLPLQRLTRSLVRGWHKFRVLAVQMLLRVYAYGFVHTQQMPTSMPGPRVMKSAEAFKCPMPTQSPCSAASMTSESEEGRHRNDPLYSRGPESDGLYHCPFESDPNCQHKPTKLKCNYDKFIDSHLKPFRCKIEACSKQEFSSTACLLRHEREAHGMHGHGDRPHLCYYGGCERGIPGNGFPRRYNLFDHMKRVHDHKDEPTQDRGSPEGRKTSGRKRKASGSVSEESPAQRPKIQRIPTPVSEPSPVMAVPQATCVATDASYPEDYRAIQNRQQRAAYSQWANQRQLLEFSVTSVNGPQDEVNLQRLSQNVEELRRLSQQARHG</sequence>
<dbReference type="eggNOG" id="ENOG502SNG2">
    <property type="taxonomic scope" value="Eukaryota"/>
</dbReference>
<evidence type="ECO:0000313" key="4">
    <source>
        <dbReference type="Proteomes" id="UP000016932"/>
    </source>
</evidence>
<dbReference type="OrthoDB" id="5062908at2759"/>
<dbReference type="HOGENOM" id="CLU_593285_0_0_1"/>
<gene>
    <name evidence="3" type="ORF">MYCFIDRAFT_212839</name>
</gene>
<dbReference type="SMART" id="SM00355">
    <property type="entry name" value="ZnF_C2H2"/>
    <property type="match status" value="2"/>
</dbReference>
<dbReference type="InterPro" id="IPR059009">
    <property type="entry name" value="Znf_C2H2_17_1st"/>
</dbReference>
<feature type="compositionally biased region" description="Basic and acidic residues" evidence="1">
    <location>
        <begin position="330"/>
        <end position="348"/>
    </location>
</feature>
<proteinExistence type="predicted"/>
<evidence type="ECO:0000256" key="1">
    <source>
        <dbReference type="SAM" id="MobiDB-lite"/>
    </source>
</evidence>
<accession>N1Q5T0</accession>
<feature type="region of interest" description="Disordered" evidence="1">
    <location>
        <begin position="198"/>
        <end position="223"/>
    </location>
</feature>
<dbReference type="Proteomes" id="UP000016932">
    <property type="component" value="Unassembled WGS sequence"/>
</dbReference>
<dbReference type="KEGG" id="pfj:MYCFIDRAFT_212839"/>
<dbReference type="InterPro" id="IPR059095">
    <property type="entry name" value="Znf_C2H2_17_2nd"/>
</dbReference>
<feature type="region of interest" description="Disordered" evidence="1">
    <location>
        <begin position="330"/>
        <end position="383"/>
    </location>
</feature>
<feature type="domain" description="C2H2-type" evidence="2">
    <location>
        <begin position="265"/>
        <end position="291"/>
    </location>
</feature>
<protein>
    <recommendedName>
        <fullName evidence="2">C2H2-type domain-containing protein</fullName>
    </recommendedName>
</protein>
<dbReference type="AlphaFoldDB" id="N1Q5T0"/>
<dbReference type="Gene3D" id="3.30.160.60">
    <property type="entry name" value="Classic Zinc Finger"/>
    <property type="match status" value="1"/>
</dbReference>
<dbReference type="VEuPathDB" id="FungiDB:MYCFIDRAFT_212839"/>
<dbReference type="Pfam" id="PF26177">
    <property type="entry name" value="zf_C2H2_17_1st"/>
    <property type="match status" value="1"/>
</dbReference>
<dbReference type="InterPro" id="IPR013087">
    <property type="entry name" value="Znf_C2H2_type"/>
</dbReference>
<dbReference type="EMBL" id="KB446555">
    <property type="protein sequence ID" value="EME87329.1"/>
    <property type="molecule type" value="Genomic_DNA"/>
</dbReference>
<reference evidence="3 4" key="1">
    <citation type="journal article" date="2012" name="PLoS Pathog.">
        <title>Diverse lifestyles and strategies of plant pathogenesis encoded in the genomes of eighteen Dothideomycetes fungi.</title>
        <authorList>
            <person name="Ohm R.A."/>
            <person name="Feau N."/>
            <person name="Henrissat B."/>
            <person name="Schoch C.L."/>
            <person name="Horwitz B.A."/>
            <person name="Barry K.W."/>
            <person name="Condon B.J."/>
            <person name="Copeland A.C."/>
            <person name="Dhillon B."/>
            <person name="Glaser F."/>
            <person name="Hesse C.N."/>
            <person name="Kosti I."/>
            <person name="LaButti K."/>
            <person name="Lindquist E.A."/>
            <person name="Lucas S."/>
            <person name="Salamov A.A."/>
            <person name="Bradshaw R.E."/>
            <person name="Ciuffetti L."/>
            <person name="Hamelin R.C."/>
            <person name="Kema G.H.J."/>
            <person name="Lawrence C."/>
            <person name="Scott J.A."/>
            <person name="Spatafora J.W."/>
            <person name="Turgeon B.G."/>
            <person name="de Wit P.J.G.M."/>
            <person name="Zhong S."/>
            <person name="Goodwin S.B."/>
            <person name="Grigoriev I.V."/>
        </authorList>
    </citation>
    <scope>NUCLEOTIDE SEQUENCE [LARGE SCALE GENOMIC DNA]</scope>
    <source>
        <strain evidence="3 4">CIRAD86</strain>
    </source>
</reference>
<feature type="compositionally biased region" description="Polar residues" evidence="1">
    <location>
        <begin position="198"/>
        <end position="210"/>
    </location>
</feature>
<feature type="domain" description="C2H2-type" evidence="2">
    <location>
        <begin position="301"/>
        <end position="331"/>
    </location>
</feature>
<organism evidence="3 4">
    <name type="scientific">Pseudocercospora fijiensis (strain CIRAD86)</name>
    <name type="common">Black leaf streak disease fungus</name>
    <name type="synonym">Mycosphaerella fijiensis</name>
    <dbReference type="NCBI Taxonomy" id="383855"/>
    <lineage>
        <taxon>Eukaryota</taxon>
        <taxon>Fungi</taxon>
        <taxon>Dikarya</taxon>
        <taxon>Ascomycota</taxon>
        <taxon>Pezizomycotina</taxon>
        <taxon>Dothideomycetes</taxon>
        <taxon>Dothideomycetidae</taxon>
        <taxon>Mycosphaerellales</taxon>
        <taxon>Mycosphaerellaceae</taxon>
        <taxon>Pseudocercospora</taxon>
    </lineage>
</organism>